<gene>
    <name evidence="2" type="ORF">IM697_38925</name>
</gene>
<evidence type="ECO:0000313" key="3">
    <source>
        <dbReference type="Proteomes" id="UP000594205"/>
    </source>
</evidence>
<feature type="compositionally biased region" description="Basic residues" evidence="1">
    <location>
        <begin position="78"/>
        <end position="90"/>
    </location>
</feature>
<dbReference type="EMBL" id="CP063373">
    <property type="protein sequence ID" value="QOV41488.1"/>
    <property type="molecule type" value="Genomic_DNA"/>
</dbReference>
<organism evidence="2 3">
    <name type="scientific">Streptomyces ferrugineus</name>
    <dbReference type="NCBI Taxonomy" id="1413221"/>
    <lineage>
        <taxon>Bacteria</taxon>
        <taxon>Bacillati</taxon>
        <taxon>Actinomycetota</taxon>
        <taxon>Actinomycetes</taxon>
        <taxon>Kitasatosporales</taxon>
        <taxon>Streptomycetaceae</taxon>
        <taxon>Streptomyces</taxon>
    </lineage>
</organism>
<name>A0A7M2T139_9ACTN</name>
<feature type="compositionally biased region" description="Low complexity" evidence="1">
    <location>
        <begin position="180"/>
        <end position="203"/>
    </location>
</feature>
<feature type="region of interest" description="Disordered" evidence="1">
    <location>
        <begin position="1"/>
        <end position="90"/>
    </location>
</feature>
<feature type="region of interest" description="Disordered" evidence="1">
    <location>
        <begin position="112"/>
        <end position="220"/>
    </location>
</feature>
<protein>
    <submittedName>
        <fullName evidence="2">Uncharacterized protein</fullName>
    </submittedName>
</protein>
<dbReference type="KEGG" id="sfeu:IM697_38925"/>
<feature type="compositionally biased region" description="Basic and acidic residues" evidence="1">
    <location>
        <begin position="59"/>
        <end position="70"/>
    </location>
</feature>
<keyword evidence="3" id="KW-1185">Reference proteome</keyword>
<feature type="compositionally biased region" description="Low complexity" evidence="1">
    <location>
        <begin position="156"/>
        <end position="171"/>
    </location>
</feature>
<evidence type="ECO:0000313" key="2">
    <source>
        <dbReference type="EMBL" id="QOV41488.1"/>
    </source>
</evidence>
<dbReference type="AlphaFoldDB" id="A0A7M2T139"/>
<dbReference type="Proteomes" id="UP000594205">
    <property type="component" value="Chromosome"/>
</dbReference>
<proteinExistence type="predicted"/>
<sequence>MYHPQPEVSPSYDEYADPATAHGWQNAYDETTKLPPVVDEDHGAADAATGGTAGPGGYREVDGFRQERGRRVGGAGRGSRRKPSAWRSRRVAMAAGAVGAVSAAALIAGFSLSGSSAGGTQGEDDRTSPTAKDPADLTGPSEGPSASVRSSDGTDPARPGSPDASASPSGAEDSDDEPAESSPGPATATAPTPTAPTTSPAPAETDDKPGRGQGNPKRPK</sequence>
<reference evidence="2 3" key="1">
    <citation type="submission" date="2020-10" db="EMBL/GenBank/DDBJ databases">
        <title>Streptomyces ferrugineus complate genome analysis.</title>
        <authorList>
            <person name="Anwar N."/>
        </authorList>
    </citation>
    <scope>NUCLEOTIDE SEQUENCE [LARGE SCALE GENOMIC DNA]</scope>
    <source>
        <strain evidence="2 3">CCTCC AA2014009</strain>
    </source>
</reference>
<accession>A0A7M2T139</accession>
<evidence type="ECO:0000256" key="1">
    <source>
        <dbReference type="SAM" id="MobiDB-lite"/>
    </source>
</evidence>